<accession>A0ABY8PX06</accession>
<dbReference type="PANTHER" id="PTHR36836">
    <property type="entry name" value="COLANIC ACID BIOSYNTHESIS PROTEIN WCAK"/>
    <property type="match status" value="1"/>
</dbReference>
<dbReference type="EMBL" id="CP123967">
    <property type="protein sequence ID" value="WGT46994.1"/>
    <property type="molecule type" value="Genomic_DNA"/>
</dbReference>
<proteinExistence type="predicted"/>
<sequence>MHVIRILLLTNRDWDNVGDQLIEAGVISLIRAAMGNLGFTGEQFEIDSRDAELVPTRYRFTEDPSLLEPAREAISKADVLVFGGSPLFNYAYQDFYLRTIKTLQIAHEFGVPAILSSIGVEAFDGENPKAIALREALALPVVRQITTRDDLASLEQFVAGTDTPIALVSDPAVYTDVVVPRKPAATREKKRIGLMVTRAGIFKDNQIPFTAKKQRAFWQDVIVELTARGYDYRLFTTGHFADEVLLDLMVREDGIPAKKVALTVNSPEELRAQLAMCDGVIAYRLHASVAAFAYGIPAIGLSWNPKVTSFFEGIGYPERALEHERWTATDVVPAVEQAMAEGVLKDEEQLASVYTTLFAGLKGVLAPESDAVGYASHELRERLPRYPGTGPTEYRAKVTRKMRRLYDGYRARAYKS</sequence>
<evidence type="ECO:0000259" key="1">
    <source>
        <dbReference type="Pfam" id="PF04230"/>
    </source>
</evidence>
<dbReference type="GO" id="GO:0016757">
    <property type="term" value="F:glycosyltransferase activity"/>
    <property type="evidence" value="ECO:0007669"/>
    <property type="project" value="UniProtKB-KW"/>
</dbReference>
<name>A0ABY8PX06_9ACTN</name>
<gene>
    <name evidence="2" type="ORF">QH948_12840</name>
</gene>
<protein>
    <submittedName>
        <fullName evidence="2">Polysaccharide pyruvyl transferase family protein</fullName>
        <ecNumber evidence="2">2.4.-.-</ecNumber>
    </submittedName>
</protein>
<organism evidence="2 3">
    <name type="scientific">Tessaracoccus lacteus</name>
    <dbReference type="NCBI Taxonomy" id="3041766"/>
    <lineage>
        <taxon>Bacteria</taxon>
        <taxon>Bacillati</taxon>
        <taxon>Actinomycetota</taxon>
        <taxon>Actinomycetes</taxon>
        <taxon>Propionibacteriales</taxon>
        <taxon>Propionibacteriaceae</taxon>
        <taxon>Tessaracoccus</taxon>
    </lineage>
</organism>
<dbReference type="PANTHER" id="PTHR36836:SF1">
    <property type="entry name" value="COLANIC ACID BIOSYNTHESIS PROTEIN WCAK"/>
    <property type="match status" value="1"/>
</dbReference>
<keyword evidence="2" id="KW-0808">Transferase</keyword>
<evidence type="ECO:0000313" key="3">
    <source>
        <dbReference type="Proteomes" id="UP001244136"/>
    </source>
</evidence>
<evidence type="ECO:0000313" key="2">
    <source>
        <dbReference type="EMBL" id="WGT46994.1"/>
    </source>
</evidence>
<dbReference type="EC" id="2.4.-.-" evidence="2"/>
<keyword evidence="2" id="KW-0328">Glycosyltransferase</keyword>
<dbReference type="InterPro" id="IPR007345">
    <property type="entry name" value="Polysacch_pyruvyl_Trfase"/>
</dbReference>
<dbReference type="Pfam" id="PF04230">
    <property type="entry name" value="PS_pyruv_trans"/>
    <property type="match status" value="1"/>
</dbReference>
<feature type="domain" description="Polysaccharide pyruvyl transferase" evidence="1">
    <location>
        <begin position="50"/>
        <end position="304"/>
    </location>
</feature>
<dbReference type="Proteomes" id="UP001244136">
    <property type="component" value="Chromosome"/>
</dbReference>
<dbReference type="RefSeq" id="WP_281144736.1">
    <property type="nucleotide sequence ID" value="NZ_CP123967.1"/>
</dbReference>
<reference evidence="2 3" key="1">
    <citation type="journal article" date="2008" name="Int. J. Syst. Evol. Microbiol.">
        <title>Tessaracoccus flavescens sp. nov., isolated from marine sediment.</title>
        <authorList>
            <person name="Lee D.W."/>
            <person name="Lee S.D."/>
        </authorList>
    </citation>
    <scope>NUCLEOTIDE SEQUENCE [LARGE SCALE GENOMIC DNA]</scope>
    <source>
        <strain evidence="2 3">T21</strain>
    </source>
</reference>
<keyword evidence="3" id="KW-1185">Reference proteome</keyword>